<dbReference type="EMBL" id="PVNP01000159">
    <property type="protein sequence ID" value="PRO72840.1"/>
    <property type="molecule type" value="Genomic_DNA"/>
</dbReference>
<evidence type="ECO:0000313" key="2">
    <source>
        <dbReference type="Proteomes" id="UP000238949"/>
    </source>
</evidence>
<sequence length="137" mass="15544">MLSLRSDGLTGHGFYHTTLPNLLSKPMLNWFNWGSSIGKYNVDKCRHGIPTFAVIATANDDKADWLNTGRLLTFFLLGLAHHRLSVSYMNQAIQEPDIRKQLPPVLQSLQYPQLMLRIGKASPVHFTARRPVEQTML</sequence>
<name>A0A2S9V8Q9_9ALTE</name>
<protein>
    <recommendedName>
        <fullName evidence="3">Nitroreductase domain-containing protein</fullName>
    </recommendedName>
</protein>
<keyword evidence="2" id="KW-1185">Reference proteome</keyword>
<evidence type="ECO:0008006" key="3">
    <source>
        <dbReference type="Google" id="ProtNLM"/>
    </source>
</evidence>
<reference evidence="2" key="1">
    <citation type="journal article" date="2020" name="Int. J. Syst. Evol. Microbiol.">
        <title>Alteromonas alba sp. nov., a marine bacterium isolated from the seawater of the West Pacific Ocean.</title>
        <authorList>
            <person name="Sun C."/>
            <person name="Wu Y.-H."/>
            <person name="Xamxidin M."/>
            <person name="Cheng H."/>
            <person name="Xu X.-W."/>
        </authorList>
    </citation>
    <scope>NUCLEOTIDE SEQUENCE [LARGE SCALE GENOMIC DNA]</scope>
    <source>
        <strain evidence="2">190</strain>
    </source>
</reference>
<accession>A0A2S9V8Q9</accession>
<dbReference type="AlphaFoldDB" id="A0A2S9V8Q9"/>
<dbReference type="InterPro" id="IPR000415">
    <property type="entry name" value="Nitroreductase-like"/>
</dbReference>
<evidence type="ECO:0000313" key="1">
    <source>
        <dbReference type="EMBL" id="PRO72840.1"/>
    </source>
</evidence>
<dbReference type="Gene3D" id="3.40.109.10">
    <property type="entry name" value="NADH Oxidase"/>
    <property type="match status" value="1"/>
</dbReference>
<comment type="caution">
    <text evidence="1">The sequence shown here is derived from an EMBL/GenBank/DDBJ whole genome shotgun (WGS) entry which is preliminary data.</text>
</comment>
<proteinExistence type="predicted"/>
<gene>
    <name evidence="1" type="ORF">C6Y40_14560</name>
</gene>
<dbReference type="Proteomes" id="UP000238949">
    <property type="component" value="Unassembled WGS sequence"/>
</dbReference>
<dbReference type="GO" id="GO:0016491">
    <property type="term" value="F:oxidoreductase activity"/>
    <property type="evidence" value="ECO:0007669"/>
    <property type="project" value="InterPro"/>
</dbReference>
<organism evidence="1 2">
    <name type="scientific">Alteromonas alba</name>
    <dbReference type="NCBI Taxonomy" id="2079529"/>
    <lineage>
        <taxon>Bacteria</taxon>
        <taxon>Pseudomonadati</taxon>
        <taxon>Pseudomonadota</taxon>
        <taxon>Gammaproteobacteria</taxon>
        <taxon>Alteromonadales</taxon>
        <taxon>Alteromonadaceae</taxon>
        <taxon>Alteromonas/Salinimonas group</taxon>
        <taxon>Alteromonas</taxon>
    </lineage>
</organism>